<dbReference type="EMBL" id="JAEVHI010000004">
    <property type="protein sequence ID" value="KAG5293560.1"/>
    <property type="molecule type" value="Genomic_DNA"/>
</dbReference>
<evidence type="ECO:0000256" key="1">
    <source>
        <dbReference type="SAM" id="Phobius"/>
    </source>
</evidence>
<accession>A0A8H7YJK8</accession>
<keyword evidence="1" id="KW-1133">Transmembrane helix</keyword>
<reference evidence="2 3" key="1">
    <citation type="submission" date="2021-01" db="EMBL/GenBank/DDBJ databases">
        <title>Chromosome-level genome assembly of a human fungal pathogen reveals clustering of transcriptionally co-regulated genes.</title>
        <authorList>
            <person name="Voorhies M."/>
            <person name="Cohen S."/>
            <person name="Shea T.P."/>
            <person name="Petrus S."/>
            <person name="Munoz J.F."/>
            <person name="Poplawski S."/>
            <person name="Goldman W.E."/>
            <person name="Michael T."/>
            <person name="Cuomo C.A."/>
            <person name="Sil A."/>
            <person name="Beyhan S."/>
        </authorList>
    </citation>
    <scope>NUCLEOTIDE SEQUENCE [LARGE SCALE GENOMIC DNA]</scope>
    <source>
        <strain evidence="2 3">G184AR</strain>
    </source>
</reference>
<proteinExistence type="predicted"/>
<dbReference type="Proteomes" id="UP000670092">
    <property type="component" value="Unassembled WGS sequence"/>
</dbReference>
<evidence type="ECO:0000313" key="3">
    <source>
        <dbReference type="Proteomes" id="UP000670092"/>
    </source>
</evidence>
<name>A0A8H7YJK8_AJECA</name>
<keyword evidence="1" id="KW-0812">Transmembrane</keyword>
<sequence>MRLQASVPAPNRRIIVVRRICGVCAMYAVMALLLLNAQCSILSSSKGVSSSHCSFGGQQCPVDLCLHICFRLWLFFFFSYSSVSHNPRFRHF</sequence>
<feature type="transmembrane region" description="Helical" evidence="1">
    <location>
        <begin position="20"/>
        <end position="44"/>
    </location>
</feature>
<gene>
    <name evidence="2" type="ORF">I7I52_04913</name>
</gene>
<organism evidence="2 3">
    <name type="scientific">Ajellomyces capsulatus</name>
    <name type="common">Darling's disease fungus</name>
    <name type="synonym">Histoplasma capsulatum</name>
    <dbReference type="NCBI Taxonomy" id="5037"/>
    <lineage>
        <taxon>Eukaryota</taxon>
        <taxon>Fungi</taxon>
        <taxon>Dikarya</taxon>
        <taxon>Ascomycota</taxon>
        <taxon>Pezizomycotina</taxon>
        <taxon>Eurotiomycetes</taxon>
        <taxon>Eurotiomycetidae</taxon>
        <taxon>Onygenales</taxon>
        <taxon>Ajellomycetaceae</taxon>
        <taxon>Histoplasma</taxon>
    </lineage>
</organism>
<comment type="caution">
    <text evidence="2">The sequence shown here is derived from an EMBL/GenBank/DDBJ whole genome shotgun (WGS) entry which is preliminary data.</text>
</comment>
<keyword evidence="1" id="KW-0472">Membrane</keyword>
<dbReference type="VEuPathDB" id="FungiDB:I7I52_04913"/>
<evidence type="ECO:0000313" key="2">
    <source>
        <dbReference type="EMBL" id="KAG5293560.1"/>
    </source>
</evidence>
<feature type="transmembrane region" description="Helical" evidence="1">
    <location>
        <begin position="64"/>
        <end position="83"/>
    </location>
</feature>
<dbReference type="AlphaFoldDB" id="A0A8H7YJK8"/>
<protein>
    <submittedName>
        <fullName evidence="2">Uncharacterized protein</fullName>
    </submittedName>
</protein>